<evidence type="ECO:0000313" key="2">
    <source>
        <dbReference type="EMBL" id="KAJ6027282.1"/>
    </source>
</evidence>
<protein>
    <submittedName>
        <fullName evidence="2">Uncharacterized protein</fullName>
    </submittedName>
</protein>
<comment type="caution">
    <text evidence="2">The sequence shown here is derived from an EMBL/GenBank/DDBJ whole genome shotgun (WGS) entry which is preliminary data.</text>
</comment>
<sequence length="293" mass="33773">MDTESDATSDELPTPQPTRSKIQASFLIARPPPKSSLCLTPKLLLQFQQLTSNGRSRPVMELWHPSIRKPKLTPDFHQRPKMRSGDIYATCDEPYIINSHNVRKQAGRSPKQRDENCISPHKKDVVTVMCRSRDTTQVSTINFRNEQCTWQASAHPAGPANHKLRYRFTLNDEHSDGRFSSRSMSMQWEKRQSDGGDNESTGECESEYFVLCFIDHKARRKGRIATMTQSRLDVRVRKTSIIEHLQACLDLTRSTVSDSESSERLEIWLYTHVLPMGTWVAEEEGWLNHPRYK</sequence>
<keyword evidence="3" id="KW-1185">Reference proteome</keyword>
<organism evidence="2 3">
    <name type="scientific">Penicillium canescens</name>
    <dbReference type="NCBI Taxonomy" id="5083"/>
    <lineage>
        <taxon>Eukaryota</taxon>
        <taxon>Fungi</taxon>
        <taxon>Dikarya</taxon>
        <taxon>Ascomycota</taxon>
        <taxon>Pezizomycotina</taxon>
        <taxon>Eurotiomycetes</taxon>
        <taxon>Eurotiomycetidae</taxon>
        <taxon>Eurotiales</taxon>
        <taxon>Aspergillaceae</taxon>
        <taxon>Penicillium</taxon>
    </lineage>
</organism>
<dbReference type="AlphaFoldDB" id="A0AAD6N3P3"/>
<evidence type="ECO:0000313" key="3">
    <source>
        <dbReference type="Proteomes" id="UP001219568"/>
    </source>
</evidence>
<dbReference type="EMBL" id="JAQJZL010000015">
    <property type="protein sequence ID" value="KAJ6027282.1"/>
    <property type="molecule type" value="Genomic_DNA"/>
</dbReference>
<accession>A0AAD6N3P3</accession>
<reference evidence="2" key="1">
    <citation type="journal article" date="2023" name="IMA Fungus">
        <title>Comparative genomic study of the Penicillium genus elucidates a diverse pangenome and 15 lateral gene transfer events.</title>
        <authorList>
            <person name="Petersen C."/>
            <person name="Sorensen T."/>
            <person name="Nielsen M.R."/>
            <person name="Sondergaard T.E."/>
            <person name="Sorensen J.L."/>
            <person name="Fitzpatrick D.A."/>
            <person name="Frisvad J.C."/>
            <person name="Nielsen K.L."/>
        </authorList>
    </citation>
    <scope>NUCLEOTIDE SEQUENCE</scope>
    <source>
        <strain evidence="2">IBT 15450</strain>
    </source>
</reference>
<evidence type="ECO:0000256" key="1">
    <source>
        <dbReference type="SAM" id="MobiDB-lite"/>
    </source>
</evidence>
<gene>
    <name evidence="2" type="ORF">N7460_012099</name>
</gene>
<reference evidence="2" key="2">
    <citation type="submission" date="2023-01" db="EMBL/GenBank/DDBJ databases">
        <authorList>
            <person name="Petersen C."/>
        </authorList>
    </citation>
    <scope>NUCLEOTIDE SEQUENCE</scope>
    <source>
        <strain evidence="2">IBT 15450</strain>
    </source>
</reference>
<name>A0AAD6N3P3_PENCN</name>
<proteinExistence type="predicted"/>
<dbReference type="Proteomes" id="UP001219568">
    <property type="component" value="Unassembled WGS sequence"/>
</dbReference>
<feature type="region of interest" description="Disordered" evidence="1">
    <location>
        <begin position="177"/>
        <end position="202"/>
    </location>
</feature>